<dbReference type="GO" id="GO:0032259">
    <property type="term" value="P:methylation"/>
    <property type="evidence" value="ECO:0007669"/>
    <property type="project" value="UniProtKB-KW"/>
</dbReference>
<organism evidence="11 12">
    <name type="scientific">Deinococcus cavernae</name>
    <dbReference type="NCBI Taxonomy" id="2320857"/>
    <lineage>
        <taxon>Bacteria</taxon>
        <taxon>Thermotogati</taxon>
        <taxon>Deinococcota</taxon>
        <taxon>Deinococci</taxon>
        <taxon>Deinococcales</taxon>
        <taxon>Deinococcaceae</taxon>
        <taxon>Deinococcus</taxon>
    </lineage>
</organism>
<dbReference type="GO" id="GO:0009007">
    <property type="term" value="F:site-specific DNA-methyltransferase (adenine-specific) activity"/>
    <property type="evidence" value="ECO:0007669"/>
    <property type="project" value="UniProtKB-EC"/>
</dbReference>
<sequence>MTQASAALQLDALTTTRTLSGISALYQQLGYATDAEPESFTAGEIGLEGAAASDVTRATLLTDNEDASGSLQHWHFELKDRLSTFTVRRVAEQFMRRPGDYLLSFSERGGTYPSVQFVKPRKEVQEGGKTIVRLSKLTVTPAHPTAHDRSILQAIAVRSGQSAADMHKRQLEAFSVERVTKQFYKTYHDLFKHVLGVIREQNPGAIIQSGPERRIPAVGAEATDDERRALHAFTQRLLGRLLFLYFIQKKGWLEGREHYITELYESTVHAGGNFYRDALEPLYFETLNTPVIPGTERSIPYLNGSLFEREYPDTTVFNLPNSLFDPRNAGNGAGDPGGILHVLNSFNFTVGESAALEQDISLDPEMLGKVFENLMEEDEAAKSGTFYTPRSIVQFMAEETLTRYLHDHTGISQERLLKLVADDSEAHDLSNAEAKQIIEALAQVRVLDPAVGTASMLVGFLNAMIRVRRNAEAKRGNHVTPGSPALADWKREYIQNCLYGVDIKHEAIEIARLRLWLSLVVDATDPEPLPNLDYKLMAGDGLLETVDGEPFIKTQSMFVGGQGDVTAKADQIGKLHEKFFHEQDHARKRELRAEIQQRERELFKLDVDDRIKNLDLELTALNRQLADGRQSDAAKNKLLKRHAALYENLEALMLQRKKVWDDKEPLPFFLHNVHFSEVMKGRGGNGGFDIVIGNPPYVRHERLGKDQKAALQNAFPDVATGTADLYVYFYQKGLNLLRDGGRLAYITPNKFMRAGYGAKLRDHLSRNTKLELLADFGDLPVFDATTYPLIAIFQKAKPDAQPVQMLPERTLKAHLADRLEGGVPAVREGLNAFHLNARELLKPLDRGALTASEWTLDDPRVLKLMEKLRAAGRPLGEVVEGKFYRGIVTGFNEAFVIDEAKRAELIAADPKSAEIIKPFLRGRDVQRWNVNWAKKYIILLQSSSDKDSPHPWRHEQEEDEAVKIFEEMLPAIYKHMKKFEGKLRPRADQGRFWWELRACAYINKFYQNKIVYNKFQVSPKFSLDRRGFLTNDAVYFIDDKYNFLISILNSSLGWFSITQYCHYLRGGYQLIADSFSQIPIPTPTPEQAARLAEFTDDSRLDELNALVYELYGLHAGEIALIEELTAGAYGAAGGAVGEEDAAE</sequence>
<dbReference type="OrthoDB" id="9815272at2"/>
<evidence type="ECO:0000256" key="8">
    <source>
        <dbReference type="SAM" id="Coils"/>
    </source>
</evidence>
<dbReference type="InterPro" id="IPR050953">
    <property type="entry name" value="N4_N6_ade-DNA_methylase"/>
</dbReference>
<dbReference type="PRINTS" id="PR00507">
    <property type="entry name" value="N12N6MTFRASE"/>
</dbReference>
<keyword evidence="4" id="KW-0949">S-adenosyl-L-methionine</keyword>
<keyword evidence="2" id="KW-0489">Methyltransferase</keyword>
<keyword evidence="5" id="KW-0680">Restriction system</keyword>
<feature type="domain" description="TaqI-like C-terminal specificity" evidence="10">
    <location>
        <begin position="917"/>
        <end position="1080"/>
    </location>
</feature>
<protein>
    <recommendedName>
        <fullName evidence="1">site-specific DNA-methyltransferase (adenine-specific)</fullName>
        <ecNumber evidence="1">2.1.1.72</ecNumber>
    </recommendedName>
</protein>
<dbReference type="InterPro" id="IPR002052">
    <property type="entry name" value="DNA_methylase_N6_adenine_CS"/>
</dbReference>
<evidence type="ECO:0000256" key="2">
    <source>
        <dbReference type="ARBA" id="ARBA00022603"/>
    </source>
</evidence>
<dbReference type="Gene3D" id="3.40.50.150">
    <property type="entry name" value="Vaccinia Virus protein VP39"/>
    <property type="match status" value="1"/>
</dbReference>
<evidence type="ECO:0000259" key="10">
    <source>
        <dbReference type="Pfam" id="PF12950"/>
    </source>
</evidence>
<evidence type="ECO:0000259" key="9">
    <source>
        <dbReference type="Pfam" id="PF07669"/>
    </source>
</evidence>
<dbReference type="PANTHER" id="PTHR33841">
    <property type="entry name" value="DNA METHYLTRANSFERASE YEEA-RELATED"/>
    <property type="match status" value="1"/>
</dbReference>
<reference evidence="11 12" key="1">
    <citation type="submission" date="2018-09" db="EMBL/GenBank/DDBJ databases">
        <authorList>
            <person name="Zhu H."/>
        </authorList>
    </citation>
    <scope>NUCLEOTIDE SEQUENCE [LARGE SCALE GENOMIC DNA]</scope>
    <source>
        <strain evidence="11 12">K2S05-167</strain>
    </source>
</reference>
<dbReference type="GO" id="GO:0009307">
    <property type="term" value="P:DNA restriction-modification system"/>
    <property type="evidence" value="ECO:0007669"/>
    <property type="project" value="UniProtKB-KW"/>
</dbReference>
<proteinExistence type="predicted"/>
<dbReference type="InterPro" id="IPR029063">
    <property type="entry name" value="SAM-dependent_MTases_sf"/>
</dbReference>
<feature type="coiled-coil region" evidence="8">
    <location>
        <begin position="581"/>
        <end position="655"/>
    </location>
</feature>
<dbReference type="EC" id="2.1.1.72" evidence="1"/>
<dbReference type="Proteomes" id="UP000286287">
    <property type="component" value="Unassembled WGS sequence"/>
</dbReference>
<evidence type="ECO:0000256" key="5">
    <source>
        <dbReference type="ARBA" id="ARBA00022747"/>
    </source>
</evidence>
<evidence type="ECO:0000313" key="11">
    <source>
        <dbReference type="EMBL" id="RJF76174.1"/>
    </source>
</evidence>
<keyword evidence="3" id="KW-0808">Transferase</keyword>
<name>A0A418VJ64_9DEIO</name>
<keyword evidence="12" id="KW-1185">Reference proteome</keyword>
<evidence type="ECO:0000256" key="6">
    <source>
        <dbReference type="ARBA" id="ARBA00023125"/>
    </source>
</evidence>
<dbReference type="PANTHER" id="PTHR33841:SF1">
    <property type="entry name" value="DNA METHYLTRANSFERASE A"/>
    <property type="match status" value="1"/>
</dbReference>
<dbReference type="RefSeq" id="WP_119759878.1">
    <property type="nucleotide sequence ID" value="NZ_QYUJ01000001.1"/>
</dbReference>
<gene>
    <name evidence="11" type="ORF">D3875_00220</name>
</gene>
<dbReference type="GO" id="GO:0003677">
    <property type="term" value="F:DNA binding"/>
    <property type="evidence" value="ECO:0007669"/>
    <property type="project" value="UniProtKB-KW"/>
</dbReference>
<dbReference type="EMBL" id="QYUJ01000001">
    <property type="protein sequence ID" value="RJF76174.1"/>
    <property type="molecule type" value="Genomic_DNA"/>
</dbReference>
<dbReference type="Pfam" id="PF07669">
    <property type="entry name" value="Eco57I"/>
    <property type="match status" value="1"/>
</dbReference>
<dbReference type="InterPro" id="IPR011639">
    <property type="entry name" value="MethylTrfase_TaqI-like_dom"/>
</dbReference>
<comment type="catalytic activity">
    <reaction evidence="7">
        <text>a 2'-deoxyadenosine in DNA + S-adenosyl-L-methionine = an N(6)-methyl-2'-deoxyadenosine in DNA + S-adenosyl-L-homocysteine + H(+)</text>
        <dbReference type="Rhea" id="RHEA:15197"/>
        <dbReference type="Rhea" id="RHEA-COMP:12418"/>
        <dbReference type="Rhea" id="RHEA-COMP:12419"/>
        <dbReference type="ChEBI" id="CHEBI:15378"/>
        <dbReference type="ChEBI" id="CHEBI:57856"/>
        <dbReference type="ChEBI" id="CHEBI:59789"/>
        <dbReference type="ChEBI" id="CHEBI:90615"/>
        <dbReference type="ChEBI" id="CHEBI:90616"/>
        <dbReference type="EC" id="2.1.1.72"/>
    </reaction>
</comment>
<accession>A0A418VJ64</accession>
<keyword evidence="8" id="KW-0175">Coiled coil</keyword>
<dbReference type="AlphaFoldDB" id="A0A418VJ64"/>
<feature type="domain" description="Type II methyltransferase M.TaqI-like" evidence="9">
    <location>
        <begin position="496"/>
        <end position="782"/>
    </location>
</feature>
<dbReference type="PROSITE" id="PS00092">
    <property type="entry name" value="N6_MTASE"/>
    <property type="match status" value="1"/>
</dbReference>
<dbReference type="Pfam" id="PF12950">
    <property type="entry name" value="TaqI_C"/>
    <property type="match status" value="1"/>
</dbReference>
<evidence type="ECO:0000256" key="3">
    <source>
        <dbReference type="ARBA" id="ARBA00022679"/>
    </source>
</evidence>
<evidence type="ECO:0000256" key="4">
    <source>
        <dbReference type="ARBA" id="ARBA00022691"/>
    </source>
</evidence>
<dbReference type="InterPro" id="IPR025931">
    <property type="entry name" value="TaqI_C"/>
</dbReference>
<evidence type="ECO:0000256" key="1">
    <source>
        <dbReference type="ARBA" id="ARBA00011900"/>
    </source>
</evidence>
<comment type="caution">
    <text evidence="11">The sequence shown here is derived from an EMBL/GenBank/DDBJ whole genome shotgun (WGS) entry which is preliminary data.</text>
</comment>
<dbReference type="SUPFAM" id="SSF53335">
    <property type="entry name" value="S-adenosyl-L-methionine-dependent methyltransferases"/>
    <property type="match status" value="1"/>
</dbReference>
<evidence type="ECO:0000313" key="12">
    <source>
        <dbReference type="Proteomes" id="UP000286287"/>
    </source>
</evidence>
<keyword evidence="6" id="KW-0238">DNA-binding</keyword>
<evidence type="ECO:0000256" key="7">
    <source>
        <dbReference type="ARBA" id="ARBA00047942"/>
    </source>
</evidence>